<dbReference type="Proteomes" id="UP000191691">
    <property type="component" value="Unassembled WGS sequence"/>
</dbReference>
<gene>
    <name evidence="1" type="ORF">PENNAL_c0318G05113</name>
</gene>
<keyword evidence="2" id="KW-1185">Reference proteome</keyword>
<name>A0A1V6WAV0_PENNA</name>
<sequence length="131" mass="14438">MVSDSENPIDAAATLALAQALKRAQRCLDMVQDKASELSQIVGVAERQDSILLDIKDLNREQWGSLENGALLSFYFCTAASWKALGYSMRVLRSYDLPRSQVPQVTIPPQTYPSFSIGKAVLLTATHVMFS</sequence>
<organism evidence="1 2">
    <name type="scientific">Penicillium nalgiovense</name>
    <dbReference type="NCBI Taxonomy" id="60175"/>
    <lineage>
        <taxon>Eukaryota</taxon>
        <taxon>Fungi</taxon>
        <taxon>Dikarya</taxon>
        <taxon>Ascomycota</taxon>
        <taxon>Pezizomycotina</taxon>
        <taxon>Eurotiomycetes</taxon>
        <taxon>Eurotiomycetidae</taxon>
        <taxon>Eurotiales</taxon>
        <taxon>Aspergillaceae</taxon>
        <taxon>Penicillium</taxon>
    </lineage>
</organism>
<dbReference type="AlphaFoldDB" id="A0A1V6WAV0"/>
<evidence type="ECO:0000313" key="1">
    <source>
        <dbReference type="EMBL" id="OQE59998.1"/>
    </source>
</evidence>
<comment type="caution">
    <text evidence="1">The sequence shown here is derived from an EMBL/GenBank/DDBJ whole genome shotgun (WGS) entry which is preliminary data.</text>
</comment>
<dbReference type="EMBL" id="MOOB01000318">
    <property type="protein sequence ID" value="OQE59998.1"/>
    <property type="molecule type" value="Genomic_DNA"/>
</dbReference>
<proteinExistence type="predicted"/>
<evidence type="ECO:0000313" key="2">
    <source>
        <dbReference type="Proteomes" id="UP000191691"/>
    </source>
</evidence>
<protein>
    <submittedName>
        <fullName evidence="1">Uncharacterized protein</fullName>
    </submittedName>
</protein>
<reference evidence="2" key="1">
    <citation type="journal article" date="2017" name="Nat. Microbiol.">
        <title>Global analysis of biosynthetic gene clusters reveals vast potential of secondary metabolite production in Penicillium species.</title>
        <authorList>
            <person name="Nielsen J.C."/>
            <person name="Grijseels S."/>
            <person name="Prigent S."/>
            <person name="Ji B."/>
            <person name="Dainat J."/>
            <person name="Nielsen K.F."/>
            <person name="Frisvad J.C."/>
            <person name="Workman M."/>
            <person name="Nielsen J."/>
        </authorList>
    </citation>
    <scope>NUCLEOTIDE SEQUENCE [LARGE SCALE GENOMIC DNA]</scope>
    <source>
        <strain evidence="2">IBT 13039</strain>
    </source>
</reference>
<accession>A0A1V6WAV0</accession>